<keyword evidence="5" id="KW-1185">Reference proteome</keyword>
<sequence>MILYRGYGSLENRTGPRRRSPAASHNEIIAETVGTNMKKVSIYRYYQFGYNYRGLRFQTPDITNEKYFESILEYVEFINELDLRVTKETLKMKGIIDDLHKLEKLSKGYKKKKETVDEDLLDKISEKINNADITLDAELNIRQAFILEEKRFSNETLTDTVEKIFSKNCFNKLPDVARYDFEEGCKCLAFDRYTAAAFHYLRGTEDVIKLFYEKLTKNIANDKQTWYNFIDEINKESKANKIKPKPSEELMTNLDLLRKFYRNKTQHPHLIYSSDDSQDLLTHCVRCINQIIADLTKRKLI</sequence>
<protein>
    <submittedName>
        <fullName evidence="2">Uncharacterized protein</fullName>
    </submittedName>
</protein>
<dbReference type="RefSeq" id="WP_119647579.1">
    <property type="nucleotide sequence ID" value="NZ_QXFI01000026.1"/>
</dbReference>
<comment type="caution">
    <text evidence="2">The sequence shown here is derived from an EMBL/GenBank/DDBJ whole genome shotgun (WGS) entry which is preliminary data.</text>
</comment>
<dbReference type="AlphaFoldDB" id="A0A3A1NLU9"/>
<dbReference type="Proteomes" id="UP000266691">
    <property type="component" value="Unassembled WGS sequence"/>
</dbReference>
<dbReference type="OrthoDB" id="7569346at2"/>
<dbReference type="EMBL" id="QXFI01000026">
    <property type="protein sequence ID" value="RIV43966.1"/>
    <property type="molecule type" value="Genomic_DNA"/>
</dbReference>
<evidence type="ECO:0000313" key="5">
    <source>
        <dbReference type="Proteomes" id="UP000321621"/>
    </source>
</evidence>
<proteinExistence type="predicted"/>
<organism evidence="2 4">
    <name type="scientific">Flagellimonas pelagia</name>
    <dbReference type="NCBI Taxonomy" id="2306998"/>
    <lineage>
        <taxon>Bacteria</taxon>
        <taxon>Pseudomonadati</taxon>
        <taxon>Bacteroidota</taxon>
        <taxon>Flavobacteriia</taxon>
        <taxon>Flavobacteriales</taxon>
        <taxon>Flavobacteriaceae</taxon>
        <taxon>Flagellimonas</taxon>
    </lineage>
</organism>
<gene>
    <name evidence="2" type="ORF">D2V05_10740</name>
    <name evidence="3" type="ORF">FQ017_10630</name>
</gene>
<accession>A0A3A1NLU9</accession>
<name>A0A3A1NLU9_9FLAO</name>
<evidence type="ECO:0000313" key="3">
    <source>
        <dbReference type="EMBL" id="TXJ93871.1"/>
    </source>
</evidence>
<reference evidence="3 5" key="2">
    <citation type="submission" date="2019-07" db="EMBL/GenBank/DDBJ databases">
        <title>Draft genome of two Muricauda strains isolated from deep sea.</title>
        <authorList>
            <person name="Sun C."/>
        </authorList>
    </citation>
    <scope>NUCLEOTIDE SEQUENCE [LARGE SCALE GENOMIC DNA]</scope>
    <source>
        <strain evidence="3 5">72</strain>
    </source>
</reference>
<evidence type="ECO:0000313" key="4">
    <source>
        <dbReference type="Proteomes" id="UP000266691"/>
    </source>
</evidence>
<reference evidence="2 4" key="1">
    <citation type="submission" date="2018-08" db="EMBL/GenBank/DDBJ databases">
        <title>Proposal of Muricauda 72 sp.nov. and Muricauda NH166 sp.nov., isolated from seawater.</title>
        <authorList>
            <person name="Cheng H."/>
            <person name="Wu Y.-H."/>
            <person name="Guo L.-L."/>
            <person name="Xu X.-W."/>
        </authorList>
    </citation>
    <scope>NUCLEOTIDE SEQUENCE [LARGE SCALE GENOMIC DNA]</scope>
    <source>
        <strain evidence="2 4">72</strain>
    </source>
</reference>
<dbReference type="EMBL" id="VNWK01000026">
    <property type="protein sequence ID" value="TXJ93871.1"/>
    <property type="molecule type" value="Genomic_DNA"/>
</dbReference>
<evidence type="ECO:0000256" key="1">
    <source>
        <dbReference type="SAM" id="MobiDB-lite"/>
    </source>
</evidence>
<feature type="region of interest" description="Disordered" evidence="1">
    <location>
        <begin position="1"/>
        <end position="23"/>
    </location>
</feature>
<evidence type="ECO:0000313" key="2">
    <source>
        <dbReference type="EMBL" id="RIV43966.1"/>
    </source>
</evidence>
<dbReference type="Proteomes" id="UP000321621">
    <property type="component" value="Unassembled WGS sequence"/>
</dbReference>